<dbReference type="AlphaFoldDB" id="A0A3B0UB74"/>
<proteinExistence type="predicted"/>
<dbReference type="InterPro" id="IPR008969">
    <property type="entry name" value="CarboxyPept-like_regulatory"/>
</dbReference>
<accession>A0A3B0UB74</accession>
<dbReference type="EC" id="3.5.1.28" evidence="1"/>
<keyword evidence="1" id="KW-0378">Hydrolase</keyword>
<dbReference type="GO" id="GO:0008745">
    <property type="term" value="F:N-acetylmuramoyl-L-alanine amidase activity"/>
    <property type="evidence" value="ECO:0007669"/>
    <property type="project" value="UniProtKB-EC"/>
</dbReference>
<protein>
    <submittedName>
        <fullName evidence="1">N-acetylmuramoyl-L-alanine amidase</fullName>
        <ecNumber evidence="1">3.5.1.28</ecNumber>
    </submittedName>
</protein>
<dbReference type="Gene3D" id="2.60.40.1120">
    <property type="entry name" value="Carboxypeptidase-like, regulatory domain"/>
    <property type="match status" value="1"/>
</dbReference>
<reference evidence="1" key="1">
    <citation type="submission" date="2018-06" db="EMBL/GenBank/DDBJ databases">
        <authorList>
            <person name="Zhirakovskaya E."/>
        </authorList>
    </citation>
    <scope>NUCLEOTIDE SEQUENCE</scope>
</reference>
<organism evidence="1">
    <name type="scientific">hydrothermal vent metagenome</name>
    <dbReference type="NCBI Taxonomy" id="652676"/>
    <lineage>
        <taxon>unclassified sequences</taxon>
        <taxon>metagenomes</taxon>
        <taxon>ecological metagenomes</taxon>
    </lineage>
</organism>
<gene>
    <name evidence="1" type="ORF">MNBD_BACTEROID01-2100</name>
</gene>
<evidence type="ECO:0000313" key="1">
    <source>
        <dbReference type="EMBL" id="VAW17954.1"/>
    </source>
</evidence>
<dbReference type="EMBL" id="UOEP01000080">
    <property type="protein sequence ID" value="VAW17954.1"/>
    <property type="molecule type" value="Genomic_DNA"/>
</dbReference>
<dbReference type="SUPFAM" id="SSF49464">
    <property type="entry name" value="Carboxypeptidase regulatory domain-like"/>
    <property type="match status" value="1"/>
</dbReference>
<sequence>MRKGFTIILLFLISFVVSAQESTSLQVVKGKVIDSSSKKAVAYTNIGLEGTFYGTASDNDGNFELKIPAELQGLQIYFSAVGYKNKMFPVADLFAKEFNLIRLDAQTYNIGDIDINAQSKVLYRILRTASENVSRNFVNQPISMLCSYENEKKQGGEARSRKATVRIDDKTGYAAPSKTDAYKNRNYQFSDVLKNFESYSLKDGATNMDEILGLDLARSLSSVLNPGILSGFHLSMEEDEAVINNSAAWVIRFRQPAPTFTGSGDFYATSFEGKIYINKNNYSVLKIECWVKTPKQNSLGRDLAIGAGIKDFHTGVAYDFSVTYNSKGVKFISLNKNYTEGGKAVTEHTKLIVNEIKPILENQITSRDYFEGE</sequence>
<dbReference type="Pfam" id="PF13715">
    <property type="entry name" value="CarbopepD_reg_2"/>
    <property type="match status" value="1"/>
</dbReference>
<name>A0A3B0UB74_9ZZZZ</name>